<feature type="compositionally biased region" description="Basic and acidic residues" evidence="10">
    <location>
        <begin position="173"/>
        <end position="189"/>
    </location>
</feature>
<evidence type="ECO:0000256" key="3">
    <source>
        <dbReference type="ARBA" id="ARBA00006916"/>
    </source>
</evidence>
<keyword evidence="7 9" id="KW-0175">Coiled coil</keyword>
<comment type="function">
    <text evidence="1">Involved in rRNA processing.</text>
</comment>
<sequence>MAPQPPTHPSRSKLLGLPSQPKTKRKKKEKPAHIRGPAYSKAHTVNPIKRRIRDLERLLSGPRNIPADVRIAQERELGSLKRDLEQEEADMRRSEMIRKYHMVRFFESKKAERNLKKARRALNNATTPDETATAQAHVHTCEVDYNYTRFYPFLKAYHALYPRQQGQVVGEGSKPEEGEKMDIDTEAKPESTITEGKGDREMWAAIEKAMVDGTLEALRDSKVHAPGEMKNTKKSARVEKEGRPTKAKSRIEKASGGRDKANNAREEDEDSDGGFFE</sequence>
<proteinExistence type="inferred from homology"/>
<dbReference type="EMBL" id="ML996572">
    <property type="protein sequence ID" value="KAF2758076.1"/>
    <property type="molecule type" value="Genomic_DNA"/>
</dbReference>
<dbReference type="InterPro" id="IPR019310">
    <property type="entry name" value="Efg1"/>
</dbReference>
<evidence type="ECO:0000256" key="5">
    <source>
        <dbReference type="ARBA" id="ARBA00019827"/>
    </source>
</evidence>
<evidence type="ECO:0000256" key="1">
    <source>
        <dbReference type="ARBA" id="ARBA00002773"/>
    </source>
</evidence>
<dbReference type="AlphaFoldDB" id="A0A6A6W862"/>
<evidence type="ECO:0000313" key="12">
    <source>
        <dbReference type="Proteomes" id="UP000799437"/>
    </source>
</evidence>
<dbReference type="Proteomes" id="UP000799437">
    <property type="component" value="Unassembled WGS sequence"/>
</dbReference>
<evidence type="ECO:0000256" key="2">
    <source>
        <dbReference type="ARBA" id="ARBA00004604"/>
    </source>
</evidence>
<dbReference type="RefSeq" id="XP_033600527.1">
    <property type="nucleotide sequence ID" value="XM_033749446.1"/>
</dbReference>
<keyword evidence="8" id="KW-0539">Nucleus</keyword>
<dbReference type="PANTHER" id="PTHR33911:SF1">
    <property type="entry name" value="RRNA-PROCESSING PROTEIN EFG1"/>
    <property type="match status" value="1"/>
</dbReference>
<dbReference type="PANTHER" id="PTHR33911">
    <property type="entry name" value="RRNA-PROCESSING PROTEIN EFG1"/>
    <property type="match status" value="1"/>
</dbReference>
<keyword evidence="6" id="KW-0698">rRNA processing</keyword>
<organism evidence="11 12">
    <name type="scientific">Pseudovirgaria hyperparasitica</name>
    <dbReference type="NCBI Taxonomy" id="470096"/>
    <lineage>
        <taxon>Eukaryota</taxon>
        <taxon>Fungi</taxon>
        <taxon>Dikarya</taxon>
        <taxon>Ascomycota</taxon>
        <taxon>Pezizomycotina</taxon>
        <taxon>Dothideomycetes</taxon>
        <taxon>Dothideomycetes incertae sedis</taxon>
        <taxon>Acrospermales</taxon>
        <taxon>Acrospermaceae</taxon>
        <taxon>Pseudovirgaria</taxon>
    </lineage>
</organism>
<evidence type="ECO:0000256" key="4">
    <source>
        <dbReference type="ARBA" id="ARBA00018689"/>
    </source>
</evidence>
<feature type="compositionally biased region" description="Basic and acidic residues" evidence="10">
    <location>
        <begin position="217"/>
        <end position="265"/>
    </location>
</feature>
<name>A0A6A6W862_9PEZI</name>
<dbReference type="GeneID" id="54490500"/>
<dbReference type="OrthoDB" id="47732at2759"/>
<feature type="region of interest" description="Disordered" evidence="10">
    <location>
        <begin position="1"/>
        <end position="47"/>
    </location>
</feature>
<dbReference type="Pfam" id="PF10153">
    <property type="entry name" value="Efg1"/>
    <property type="match status" value="1"/>
</dbReference>
<reference evidence="11" key="1">
    <citation type="journal article" date="2020" name="Stud. Mycol.">
        <title>101 Dothideomycetes genomes: a test case for predicting lifestyles and emergence of pathogens.</title>
        <authorList>
            <person name="Haridas S."/>
            <person name="Albert R."/>
            <person name="Binder M."/>
            <person name="Bloem J."/>
            <person name="Labutti K."/>
            <person name="Salamov A."/>
            <person name="Andreopoulos B."/>
            <person name="Baker S."/>
            <person name="Barry K."/>
            <person name="Bills G."/>
            <person name="Bluhm B."/>
            <person name="Cannon C."/>
            <person name="Castanera R."/>
            <person name="Culley D."/>
            <person name="Daum C."/>
            <person name="Ezra D."/>
            <person name="Gonzalez J."/>
            <person name="Henrissat B."/>
            <person name="Kuo A."/>
            <person name="Liang C."/>
            <person name="Lipzen A."/>
            <person name="Lutzoni F."/>
            <person name="Magnuson J."/>
            <person name="Mondo S."/>
            <person name="Nolan M."/>
            <person name="Ohm R."/>
            <person name="Pangilinan J."/>
            <person name="Park H.-J."/>
            <person name="Ramirez L."/>
            <person name="Alfaro M."/>
            <person name="Sun H."/>
            <person name="Tritt A."/>
            <person name="Yoshinaga Y."/>
            <person name="Zwiers L.-H."/>
            <person name="Turgeon B."/>
            <person name="Goodwin S."/>
            <person name="Spatafora J."/>
            <person name="Crous P."/>
            <person name="Grigoriev I."/>
        </authorList>
    </citation>
    <scope>NUCLEOTIDE SEQUENCE</scope>
    <source>
        <strain evidence="11">CBS 121739</strain>
    </source>
</reference>
<evidence type="ECO:0000256" key="9">
    <source>
        <dbReference type="SAM" id="Coils"/>
    </source>
</evidence>
<protein>
    <recommendedName>
        <fullName evidence="4">rRNA-processing protein EFG1</fullName>
    </recommendedName>
    <alternativeName>
        <fullName evidence="5">rRNA-processing protein efg1</fullName>
    </alternativeName>
</protein>
<comment type="similarity">
    <text evidence="3">Belongs to the EFG1 family.</text>
</comment>
<evidence type="ECO:0000256" key="8">
    <source>
        <dbReference type="ARBA" id="ARBA00023242"/>
    </source>
</evidence>
<dbReference type="InterPro" id="IPR050786">
    <property type="entry name" value="EFG1_rRNA-proc"/>
</dbReference>
<evidence type="ECO:0000313" key="11">
    <source>
        <dbReference type="EMBL" id="KAF2758076.1"/>
    </source>
</evidence>
<evidence type="ECO:0000256" key="6">
    <source>
        <dbReference type="ARBA" id="ARBA00022552"/>
    </source>
</evidence>
<feature type="compositionally biased region" description="Acidic residues" evidence="10">
    <location>
        <begin position="266"/>
        <end position="277"/>
    </location>
</feature>
<keyword evidence="12" id="KW-1185">Reference proteome</keyword>
<gene>
    <name evidence="11" type="ORF">EJ05DRAFT_538320</name>
</gene>
<dbReference type="GO" id="GO:0005730">
    <property type="term" value="C:nucleolus"/>
    <property type="evidence" value="ECO:0007669"/>
    <property type="project" value="UniProtKB-SubCell"/>
</dbReference>
<feature type="region of interest" description="Disordered" evidence="10">
    <location>
        <begin position="167"/>
        <end position="196"/>
    </location>
</feature>
<comment type="subcellular location">
    <subcellularLocation>
        <location evidence="2">Nucleus</location>
        <location evidence="2">Nucleolus</location>
    </subcellularLocation>
</comment>
<evidence type="ECO:0000256" key="7">
    <source>
        <dbReference type="ARBA" id="ARBA00023054"/>
    </source>
</evidence>
<accession>A0A6A6W862</accession>
<dbReference type="GO" id="GO:0030688">
    <property type="term" value="C:preribosome, small subunit precursor"/>
    <property type="evidence" value="ECO:0007669"/>
    <property type="project" value="TreeGrafter"/>
</dbReference>
<feature type="coiled-coil region" evidence="9">
    <location>
        <begin position="70"/>
        <end position="97"/>
    </location>
</feature>
<evidence type="ECO:0000256" key="10">
    <source>
        <dbReference type="SAM" id="MobiDB-lite"/>
    </source>
</evidence>
<dbReference type="GO" id="GO:0000462">
    <property type="term" value="P:maturation of SSU-rRNA from tricistronic rRNA transcript (SSU-rRNA, 5.8S rRNA, LSU-rRNA)"/>
    <property type="evidence" value="ECO:0007669"/>
    <property type="project" value="TreeGrafter"/>
</dbReference>
<feature type="region of interest" description="Disordered" evidence="10">
    <location>
        <begin position="217"/>
        <end position="277"/>
    </location>
</feature>